<dbReference type="InterPro" id="IPR035906">
    <property type="entry name" value="MetI-like_sf"/>
</dbReference>
<protein>
    <submittedName>
        <fullName evidence="10">ABC transporter permease subunit</fullName>
    </submittedName>
</protein>
<evidence type="ECO:0000256" key="3">
    <source>
        <dbReference type="ARBA" id="ARBA00022475"/>
    </source>
</evidence>
<evidence type="ECO:0000313" key="11">
    <source>
        <dbReference type="Proteomes" id="UP000451860"/>
    </source>
</evidence>
<keyword evidence="11" id="KW-1185">Reference proteome</keyword>
<evidence type="ECO:0000313" key="10">
    <source>
        <dbReference type="EMBL" id="KAE8765119.1"/>
    </source>
</evidence>
<organism evidence="10 11">
    <name type="scientific">Georgenia thermotolerans</name>
    <dbReference type="NCBI Taxonomy" id="527326"/>
    <lineage>
        <taxon>Bacteria</taxon>
        <taxon>Bacillati</taxon>
        <taxon>Actinomycetota</taxon>
        <taxon>Actinomycetes</taxon>
        <taxon>Micrococcales</taxon>
        <taxon>Bogoriellaceae</taxon>
        <taxon>Georgenia</taxon>
    </lineage>
</organism>
<dbReference type="RefSeq" id="WP_152200052.1">
    <property type="nucleotide sequence ID" value="NZ_VUKF01000002.1"/>
</dbReference>
<dbReference type="EMBL" id="WHJE01000015">
    <property type="protein sequence ID" value="KAE8765119.1"/>
    <property type="molecule type" value="Genomic_DNA"/>
</dbReference>
<comment type="similarity">
    <text evidence="8">Belongs to the binding-protein-dependent transport system permease family.</text>
</comment>
<feature type="transmembrane region" description="Helical" evidence="8">
    <location>
        <begin position="102"/>
        <end position="129"/>
    </location>
</feature>
<dbReference type="NCBIfam" id="TIGR01726">
    <property type="entry name" value="HEQRo_perm_3TM"/>
    <property type="match status" value="1"/>
</dbReference>
<accession>A0A7J5URY9</accession>
<feature type="transmembrane region" description="Helical" evidence="8">
    <location>
        <begin position="149"/>
        <end position="169"/>
    </location>
</feature>
<comment type="caution">
    <text evidence="10">The sequence shown here is derived from an EMBL/GenBank/DDBJ whole genome shotgun (WGS) entry which is preliminary data.</text>
</comment>
<evidence type="ECO:0000259" key="9">
    <source>
        <dbReference type="PROSITE" id="PS50928"/>
    </source>
</evidence>
<evidence type="ECO:0000256" key="1">
    <source>
        <dbReference type="ARBA" id="ARBA00004651"/>
    </source>
</evidence>
<dbReference type="PROSITE" id="PS50928">
    <property type="entry name" value="ABC_TM1"/>
    <property type="match status" value="1"/>
</dbReference>
<keyword evidence="6 8" id="KW-1133">Transmembrane helix</keyword>
<keyword evidence="4 8" id="KW-0812">Transmembrane</keyword>
<dbReference type="CDD" id="cd06261">
    <property type="entry name" value="TM_PBP2"/>
    <property type="match status" value="1"/>
</dbReference>
<dbReference type="GO" id="GO:0043190">
    <property type="term" value="C:ATP-binding cassette (ABC) transporter complex"/>
    <property type="evidence" value="ECO:0007669"/>
    <property type="project" value="InterPro"/>
</dbReference>
<evidence type="ECO:0000256" key="5">
    <source>
        <dbReference type="ARBA" id="ARBA00022970"/>
    </source>
</evidence>
<evidence type="ECO:0000256" key="6">
    <source>
        <dbReference type="ARBA" id="ARBA00022989"/>
    </source>
</evidence>
<feature type="transmembrane region" description="Helical" evidence="8">
    <location>
        <begin position="25"/>
        <end position="45"/>
    </location>
</feature>
<dbReference type="OrthoDB" id="92598at2"/>
<dbReference type="GO" id="GO:0022857">
    <property type="term" value="F:transmembrane transporter activity"/>
    <property type="evidence" value="ECO:0007669"/>
    <property type="project" value="InterPro"/>
</dbReference>
<dbReference type="GO" id="GO:0006865">
    <property type="term" value="P:amino acid transport"/>
    <property type="evidence" value="ECO:0007669"/>
    <property type="project" value="UniProtKB-KW"/>
</dbReference>
<dbReference type="SUPFAM" id="SSF161098">
    <property type="entry name" value="MetI-like"/>
    <property type="match status" value="1"/>
</dbReference>
<proteinExistence type="inferred from homology"/>
<dbReference type="PANTHER" id="PTHR30614">
    <property type="entry name" value="MEMBRANE COMPONENT OF AMINO ACID ABC TRANSPORTER"/>
    <property type="match status" value="1"/>
</dbReference>
<name>A0A7J5URY9_9MICO</name>
<dbReference type="InterPro" id="IPR043429">
    <property type="entry name" value="ArtM/GltK/GlnP/TcyL/YhdX-like"/>
</dbReference>
<dbReference type="Gene3D" id="1.10.3720.10">
    <property type="entry name" value="MetI-like"/>
    <property type="match status" value="1"/>
</dbReference>
<dbReference type="Pfam" id="PF00528">
    <property type="entry name" value="BPD_transp_1"/>
    <property type="match status" value="1"/>
</dbReference>
<dbReference type="AlphaFoldDB" id="A0A7J5URY9"/>
<sequence length="320" mass="34868">MSHSPDRTDVPELIRARPVRRPGRVISAVVVAVLAAMAVNALVTNPNFRWDLVWLYARDVTVIKGVGWTLLLTAASMAIAVVLALALAIMRRSDNPVMRAVAWFYIWFFRGTPIYTQLTFWGLLAVLYPRLSLGVPFGPEFVVFSTNDVFNAAWAAIIGLALNEAAYLAEIFRSGLASVDAGQGEAARALGMKESTILRRIVIPQAMRVIVPPTGNETISMLKTTSLVLAVPFTLDLTFVTNSVGNRLFLPIPLLMVAAIWYLLITSVLMVGQHYLERYYGRGFAGAGSGPRGGKGLGKKQQAILAAGTTKDDPFLEYTP</sequence>
<reference evidence="10 11" key="1">
    <citation type="submission" date="2019-10" db="EMBL/GenBank/DDBJ databases">
        <title>Georgenia wutianyii sp. nov. and Georgenia yuyongxinii sp. nov. isolated from plateau pika (Ochotona curzoniae) in the Qinghai-Tibet plateau of China.</title>
        <authorList>
            <person name="Tian Z."/>
        </authorList>
    </citation>
    <scope>NUCLEOTIDE SEQUENCE [LARGE SCALE GENOMIC DNA]</scope>
    <source>
        <strain evidence="10 11">DSM 21501</strain>
    </source>
</reference>
<evidence type="ECO:0000256" key="8">
    <source>
        <dbReference type="RuleBase" id="RU363032"/>
    </source>
</evidence>
<evidence type="ECO:0000256" key="4">
    <source>
        <dbReference type="ARBA" id="ARBA00022692"/>
    </source>
</evidence>
<keyword evidence="7 8" id="KW-0472">Membrane</keyword>
<feature type="domain" description="ABC transmembrane type-1" evidence="9">
    <location>
        <begin position="66"/>
        <end position="273"/>
    </location>
</feature>
<feature type="transmembrane region" description="Helical" evidence="8">
    <location>
        <begin position="65"/>
        <end position="90"/>
    </location>
</feature>
<dbReference type="InterPro" id="IPR010065">
    <property type="entry name" value="AA_ABC_transptr_permease_3TM"/>
</dbReference>
<evidence type="ECO:0000256" key="7">
    <source>
        <dbReference type="ARBA" id="ARBA00023136"/>
    </source>
</evidence>
<evidence type="ECO:0000256" key="2">
    <source>
        <dbReference type="ARBA" id="ARBA00022448"/>
    </source>
</evidence>
<dbReference type="PANTHER" id="PTHR30614:SF0">
    <property type="entry name" value="L-CYSTINE TRANSPORT SYSTEM PERMEASE PROTEIN TCYL"/>
    <property type="match status" value="1"/>
</dbReference>
<keyword evidence="3" id="KW-1003">Cell membrane</keyword>
<keyword evidence="2 8" id="KW-0813">Transport</keyword>
<dbReference type="InterPro" id="IPR000515">
    <property type="entry name" value="MetI-like"/>
</dbReference>
<feature type="transmembrane region" description="Helical" evidence="8">
    <location>
        <begin position="250"/>
        <end position="272"/>
    </location>
</feature>
<comment type="subcellular location">
    <subcellularLocation>
        <location evidence="1 8">Cell membrane</location>
        <topology evidence="1 8">Multi-pass membrane protein</topology>
    </subcellularLocation>
</comment>
<keyword evidence="5" id="KW-0029">Amino-acid transport</keyword>
<dbReference type="Proteomes" id="UP000451860">
    <property type="component" value="Unassembled WGS sequence"/>
</dbReference>
<gene>
    <name evidence="10" type="ORF">GB883_05295</name>
</gene>